<feature type="region of interest" description="Disordered" evidence="1">
    <location>
        <begin position="37"/>
        <end position="57"/>
    </location>
</feature>
<dbReference type="EMBL" id="AP010804">
    <property type="protein sequence ID" value="BAI98368.1"/>
    <property type="molecule type" value="Genomic_DNA"/>
</dbReference>
<evidence type="ECO:0000313" key="2">
    <source>
        <dbReference type="EMBL" id="BAI98368.1"/>
    </source>
</evidence>
<gene>
    <name evidence="2" type="ordered locus">SJA_C2-00050</name>
</gene>
<dbReference type="Proteomes" id="UP000007753">
    <property type="component" value="Chromosome 2"/>
</dbReference>
<dbReference type="AlphaFoldDB" id="D4Z799"/>
<accession>D4Z799</accession>
<keyword evidence="3" id="KW-1185">Reference proteome</keyword>
<feature type="compositionally biased region" description="Basic and acidic residues" evidence="1">
    <location>
        <begin position="38"/>
        <end position="57"/>
    </location>
</feature>
<protein>
    <submittedName>
        <fullName evidence="2">Uncharacterized protein</fullName>
    </submittedName>
</protein>
<sequence>MLPPSFFRQPDSCGIIRTMNLTRLAGHGRISIQLTSRKTPDQHLRWPERDPDRQPDCPARKCGVKRWTCFHDE</sequence>
<proteinExistence type="predicted"/>
<evidence type="ECO:0000256" key="1">
    <source>
        <dbReference type="SAM" id="MobiDB-lite"/>
    </source>
</evidence>
<dbReference type="KEGG" id="sjp:SJA_C2-00050"/>
<reference evidence="2 3" key="1">
    <citation type="journal article" date="2010" name="J. Bacteriol.">
        <title>Complete genome sequence of the representative gamma-hexachlorocyclohexane-degrading bacterium Sphingobium japonicum UT26.</title>
        <authorList>
            <person name="Nagata Y."/>
            <person name="Ohtsubo Y."/>
            <person name="Endo R."/>
            <person name="Ichikawa N."/>
            <person name="Ankai A."/>
            <person name="Oguchi A."/>
            <person name="Fukui S."/>
            <person name="Fujita N."/>
            <person name="Tsuda M."/>
        </authorList>
    </citation>
    <scope>NUCLEOTIDE SEQUENCE [LARGE SCALE GENOMIC DNA]</scope>
    <source>
        <strain evidence="3">DSM 16413 / CCM 7287 / MTCC 6362 / UT26 / NBRC 101211 / UT26S</strain>
    </source>
</reference>
<evidence type="ECO:0000313" key="3">
    <source>
        <dbReference type="Proteomes" id="UP000007753"/>
    </source>
</evidence>
<name>D4Z799_SPHIU</name>
<dbReference type="HOGENOM" id="CLU_2702933_0_0_5"/>
<organism evidence="2 3">
    <name type="scientific">Sphingobium indicum (strain DSM 16413 / CCM 7287 / MTCC 6362 / UT26 / NBRC 101211 / UT26S)</name>
    <name type="common">Sphingobium japonicum</name>
    <dbReference type="NCBI Taxonomy" id="452662"/>
    <lineage>
        <taxon>Bacteria</taxon>
        <taxon>Pseudomonadati</taxon>
        <taxon>Pseudomonadota</taxon>
        <taxon>Alphaproteobacteria</taxon>
        <taxon>Sphingomonadales</taxon>
        <taxon>Sphingomonadaceae</taxon>
        <taxon>Sphingobium</taxon>
    </lineage>
</organism>